<evidence type="ECO:0000256" key="1">
    <source>
        <dbReference type="SAM" id="SignalP"/>
    </source>
</evidence>
<accession>A0A4Y8Q5G4</accession>
<dbReference type="Gene3D" id="3.30.457.10">
    <property type="entry name" value="Copper amine oxidase-like, N-terminal domain"/>
    <property type="match status" value="1"/>
</dbReference>
<dbReference type="InterPro" id="IPR012854">
    <property type="entry name" value="Cu_amine_oxidase-like_N"/>
</dbReference>
<reference evidence="4 5" key="1">
    <citation type="submission" date="2017-03" db="EMBL/GenBank/DDBJ databases">
        <title>Isolation of Levoglucosan Utilizing Bacteria.</title>
        <authorList>
            <person name="Arya A.S."/>
        </authorList>
    </citation>
    <scope>NUCLEOTIDE SEQUENCE [LARGE SCALE GENOMIC DNA]</scope>
    <source>
        <strain evidence="4 5">MEC069</strain>
    </source>
</reference>
<dbReference type="OrthoDB" id="9809781at2"/>
<sequence length="871" mass="94069">MSLYKQWGKGALACALALQLWVSFPITGKAADSTLTLGSQEIITSGAVLKRYVWNTTRSGKAVTVNANIVEVDLTNPNVTLDAMAGTKNQFTKKQNVLGMTKDTGAVAGINADFYNTQAEGVPEGPQITSGEVMATPPKIPGLYSFALTKDNKPIIDTFDFHGTITAKDGASFELGGINKTYYWYDDGTPSHADGLFMYTDAWGQTYRAIDGVNVPTEVLVQNGIIKKIAINGIIDMIAPADGYILRGSGKAMEFIAAHLKEGDPITANYDMQAHDPWNSYDWTQFKMMIGGNSLLVFEGQPSNFSRNITGFDGYRYRSRTAIGYSKDEKKAYLVTADNSGTSKGLTIPELQQVMIQAGVWKGMVLDGGGSTQLVTRPLGEFDTKLADKPENGTMRNVVNGVGVFSTAPKGTGVKGLIVKGPTILFINESGTYQVKAYDEYYNPLVTDGLPVQWTTASGLGSMKDNVFTATKPGKAQLNAASGQGTASAEVEIIGRNQLASLKINAGNSAITAGGTYKLSITATTTSGVKRDIPPNLVQWSVSGVQGAVKDGVLQVTGVSGTDSARITATYDGYSTMQTIPVGQEKVWYDLDTTGYMTTADQYPAEVVANVSIVGANSGNKSLQLTYDFTRGTGTKAAYAKFNGASGVQIEGEPQFMMVKVLGDGSMNWFRAELLDGDGKIQRVDFTQNMNWTGWQKLSADLSGLKFPITLKSLYITNPEQGQDERALKGQISFDDVSFVYKGQLAALPMNKVKLTVNKRAVSLNNTSLTLEQAPVIINDNTMIPIRFVTEALGGTVKWEDATRKVTITRGDKMIELWIDDPDLNVNGDRVTAEVAPRIMNNLSMVPLRLISEKLGWKVGWEPKGQIITLE</sequence>
<evidence type="ECO:0000259" key="2">
    <source>
        <dbReference type="Pfam" id="PF07833"/>
    </source>
</evidence>
<keyword evidence="1" id="KW-0732">Signal</keyword>
<organism evidence="4 5">
    <name type="scientific">Paenibacillus athensensis</name>
    <dbReference type="NCBI Taxonomy" id="1967502"/>
    <lineage>
        <taxon>Bacteria</taxon>
        <taxon>Bacillati</taxon>
        <taxon>Bacillota</taxon>
        <taxon>Bacilli</taxon>
        <taxon>Bacillales</taxon>
        <taxon>Paenibacillaceae</taxon>
        <taxon>Paenibacillus</taxon>
    </lineage>
</organism>
<dbReference type="Pfam" id="PF09992">
    <property type="entry name" value="NAGPA"/>
    <property type="match status" value="1"/>
</dbReference>
<dbReference type="RefSeq" id="WP_134751695.1">
    <property type="nucleotide sequence ID" value="NZ_MYFO02000011.1"/>
</dbReference>
<feature type="signal peptide" evidence="1">
    <location>
        <begin position="1"/>
        <end position="30"/>
    </location>
</feature>
<gene>
    <name evidence="4" type="ORF">B5M42_08410</name>
</gene>
<dbReference type="PANTHER" id="PTHR40446">
    <property type="entry name" value="N-ACETYLGLUCOSAMINE-1-PHOSPHODIESTER ALPHA-N-ACETYLGLUCOSAMINIDASE"/>
    <property type="match status" value="1"/>
</dbReference>
<protein>
    <submittedName>
        <fullName evidence="4">Copper amine oxidase</fullName>
    </submittedName>
</protein>
<dbReference type="InterPro" id="IPR018711">
    <property type="entry name" value="NAGPA"/>
</dbReference>
<feature type="chain" id="PRO_5021454796" evidence="1">
    <location>
        <begin position="31"/>
        <end position="871"/>
    </location>
</feature>
<dbReference type="Gene3D" id="2.60.40.1080">
    <property type="match status" value="1"/>
</dbReference>
<dbReference type="PANTHER" id="PTHR40446:SF2">
    <property type="entry name" value="N-ACETYLGLUCOSAMINE-1-PHOSPHODIESTER ALPHA-N-ACETYLGLUCOSAMINIDASE"/>
    <property type="match status" value="1"/>
</dbReference>
<keyword evidence="5" id="KW-1185">Reference proteome</keyword>
<dbReference type="Pfam" id="PF07833">
    <property type="entry name" value="Cu_amine_oxidN1"/>
    <property type="match status" value="1"/>
</dbReference>
<dbReference type="EMBL" id="MYFO01000008">
    <property type="protein sequence ID" value="TFE88924.1"/>
    <property type="molecule type" value="Genomic_DNA"/>
</dbReference>
<name>A0A4Y8Q5G4_9BACL</name>
<evidence type="ECO:0000259" key="3">
    <source>
        <dbReference type="Pfam" id="PF09992"/>
    </source>
</evidence>
<comment type="caution">
    <text evidence="4">The sequence shown here is derived from an EMBL/GenBank/DDBJ whole genome shotgun (WGS) entry which is preliminary data.</text>
</comment>
<dbReference type="InterPro" id="IPR036582">
    <property type="entry name" value="Mao_N_sf"/>
</dbReference>
<feature type="domain" description="Copper amine oxidase-like N-terminal" evidence="2">
    <location>
        <begin position="764"/>
        <end position="869"/>
    </location>
</feature>
<dbReference type="Proteomes" id="UP000298246">
    <property type="component" value="Unassembled WGS sequence"/>
</dbReference>
<dbReference type="SUPFAM" id="SSF55383">
    <property type="entry name" value="Copper amine oxidase, domain N"/>
    <property type="match status" value="1"/>
</dbReference>
<feature type="domain" description="Phosphodiester glycosidase" evidence="3">
    <location>
        <begin position="238"/>
        <end position="405"/>
    </location>
</feature>
<proteinExistence type="predicted"/>
<evidence type="ECO:0000313" key="4">
    <source>
        <dbReference type="EMBL" id="TFE88924.1"/>
    </source>
</evidence>
<dbReference type="AlphaFoldDB" id="A0A4Y8Q5G4"/>
<evidence type="ECO:0000313" key="5">
    <source>
        <dbReference type="Proteomes" id="UP000298246"/>
    </source>
</evidence>